<dbReference type="InterPro" id="IPR036397">
    <property type="entry name" value="RNaseH_sf"/>
</dbReference>
<organism evidence="1 2">
    <name type="scientific">Solanum pinnatisectum</name>
    <name type="common">tansyleaf nightshade</name>
    <dbReference type="NCBI Taxonomy" id="50273"/>
    <lineage>
        <taxon>Eukaryota</taxon>
        <taxon>Viridiplantae</taxon>
        <taxon>Streptophyta</taxon>
        <taxon>Embryophyta</taxon>
        <taxon>Tracheophyta</taxon>
        <taxon>Spermatophyta</taxon>
        <taxon>Magnoliopsida</taxon>
        <taxon>eudicotyledons</taxon>
        <taxon>Gunneridae</taxon>
        <taxon>Pentapetalae</taxon>
        <taxon>asterids</taxon>
        <taxon>lamiids</taxon>
        <taxon>Solanales</taxon>
        <taxon>Solanaceae</taxon>
        <taxon>Solanoideae</taxon>
        <taxon>Solaneae</taxon>
        <taxon>Solanum</taxon>
    </lineage>
</organism>
<name>A0AAV9M038_9SOLN</name>
<comment type="caution">
    <text evidence="1">The sequence shown here is derived from an EMBL/GenBank/DDBJ whole genome shotgun (WGS) entry which is preliminary data.</text>
</comment>
<evidence type="ECO:0008006" key="3">
    <source>
        <dbReference type="Google" id="ProtNLM"/>
    </source>
</evidence>
<reference evidence="1 2" key="1">
    <citation type="submission" date="2023-10" db="EMBL/GenBank/DDBJ databases">
        <title>Genome-Wide Identification Analysis in wild type Solanum Pinnatisectum Reveals Some Genes Defensing Phytophthora Infestans.</title>
        <authorList>
            <person name="Sun C."/>
        </authorList>
    </citation>
    <scope>NUCLEOTIDE SEQUENCE [LARGE SCALE GENOMIC DNA]</scope>
    <source>
        <strain evidence="1">LQN</strain>
        <tissue evidence="1">Leaf</tissue>
    </source>
</reference>
<keyword evidence="2" id="KW-1185">Reference proteome</keyword>
<gene>
    <name evidence="1" type="ORF">R3W88_024396</name>
</gene>
<dbReference type="Gene3D" id="3.30.420.10">
    <property type="entry name" value="Ribonuclease H-like superfamily/Ribonuclease H"/>
    <property type="match status" value="1"/>
</dbReference>
<dbReference type="InterPro" id="IPR052160">
    <property type="entry name" value="Gypsy_RT_Integrase-like"/>
</dbReference>
<evidence type="ECO:0000313" key="1">
    <source>
        <dbReference type="EMBL" id="KAK4731408.1"/>
    </source>
</evidence>
<evidence type="ECO:0000313" key="2">
    <source>
        <dbReference type="Proteomes" id="UP001311915"/>
    </source>
</evidence>
<dbReference type="EMBL" id="JAWPEI010000003">
    <property type="protein sequence ID" value="KAK4731408.1"/>
    <property type="molecule type" value="Genomic_DNA"/>
</dbReference>
<dbReference type="AlphaFoldDB" id="A0AAV9M038"/>
<accession>A0AAV9M038</accession>
<protein>
    <recommendedName>
        <fullName evidence="3">Integrase</fullName>
    </recommendedName>
</protein>
<dbReference type="PANTHER" id="PTHR47266">
    <property type="entry name" value="ENDONUCLEASE-RELATED"/>
    <property type="match status" value="1"/>
</dbReference>
<dbReference type="Proteomes" id="UP001311915">
    <property type="component" value="Unassembled WGS sequence"/>
</dbReference>
<dbReference type="GO" id="GO:0003676">
    <property type="term" value="F:nucleic acid binding"/>
    <property type="evidence" value="ECO:0007669"/>
    <property type="project" value="InterPro"/>
</dbReference>
<sequence>MDWSRKLDDALWAYRTAFKTPIGMSPYQLVFGKFCHLPVELEHKVMWTLKKLNLDWDAASSQTLNELNEIDEFRLRAYESSALYKEKIKRYHDQKIEKCEFVPIDLVLLFNLRLHLFPGKLKSKCTGPFKVVQVFSHRAVKLENEEGTRFKVNGQRIKVYLGQPKEVKEVIKEWDLAEL</sequence>
<proteinExistence type="predicted"/>